<feature type="transmembrane region" description="Helical" evidence="13">
    <location>
        <begin position="54"/>
        <end position="74"/>
    </location>
</feature>
<comment type="caution">
    <text evidence="15">The sequence shown here is derived from an EMBL/GenBank/DDBJ whole genome shotgun (WGS) entry which is preliminary data.</text>
</comment>
<gene>
    <name evidence="15" type="ORF">RJ641_012065</name>
</gene>
<evidence type="ECO:0000256" key="6">
    <source>
        <dbReference type="ARBA" id="ARBA00022723"/>
    </source>
</evidence>
<keyword evidence="9" id="KW-0408">Iron</keyword>
<evidence type="ECO:0000256" key="3">
    <source>
        <dbReference type="ARBA" id="ARBA00022448"/>
    </source>
</evidence>
<dbReference type="Proteomes" id="UP001370490">
    <property type="component" value="Unassembled WGS sequence"/>
</dbReference>
<comment type="catalytic activity">
    <reaction evidence="12">
        <text>Fe(3+)(out) + L-ascorbate(in) = monodehydro-L-ascorbate radical(in) + Fe(2+)(out) + H(+)</text>
        <dbReference type="Rhea" id="RHEA:30403"/>
        <dbReference type="ChEBI" id="CHEBI:15378"/>
        <dbReference type="ChEBI" id="CHEBI:29033"/>
        <dbReference type="ChEBI" id="CHEBI:29034"/>
        <dbReference type="ChEBI" id="CHEBI:38290"/>
        <dbReference type="ChEBI" id="CHEBI:59513"/>
        <dbReference type="EC" id="7.2.1.3"/>
    </reaction>
</comment>
<dbReference type="PROSITE" id="PS50939">
    <property type="entry name" value="CYTOCHROME_B561"/>
    <property type="match status" value="1"/>
</dbReference>
<dbReference type="FunFam" id="1.20.120.1770:FF:000001">
    <property type="entry name" value="Cytochrome b reductase 1"/>
    <property type="match status" value="1"/>
</dbReference>
<keyword evidence="4" id="KW-0349">Heme</keyword>
<feature type="transmembrane region" description="Helical" evidence="13">
    <location>
        <begin position="158"/>
        <end position="180"/>
    </location>
</feature>
<comment type="subcellular location">
    <subcellularLocation>
        <location evidence="2">Membrane</location>
        <topology evidence="2">Multi-pass membrane protein</topology>
    </subcellularLocation>
</comment>
<feature type="transmembrane region" description="Helical" evidence="13">
    <location>
        <begin position="86"/>
        <end position="109"/>
    </location>
</feature>
<evidence type="ECO:0000313" key="15">
    <source>
        <dbReference type="EMBL" id="KAK6921558.1"/>
    </source>
</evidence>
<keyword evidence="8 13" id="KW-1133">Transmembrane helix</keyword>
<evidence type="ECO:0000256" key="1">
    <source>
        <dbReference type="ARBA" id="ARBA00001970"/>
    </source>
</evidence>
<evidence type="ECO:0000256" key="11">
    <source>
        <dbReference type="ARBA" id="ARBA00024225"/>
    </source>
</evidence>
<keyword evidence="10 13" id="KW-0472">Membrane</keyword>
<dbReference type="Pfam" id="PF03188">
    <property type="entry name" value="Cytochrom_B561"/>
    <property type="match status" value="1"/>
</dbReference>
<evidence type="ECO:0000256" key="8">
    <source>
        <dbReference type="ARBA" id="ARBA00022989"/>
    </source>
</evidence>
<dbReference type="InterPro" id="IPR006593">
    <property type="entry name" value="Cyt_b561/ferric_Rdtase_TM"/>
</dbReference>
<reference evidence="15 16" key="1">
    <citation type="submission" date="2023-12" db="EMBL/GenBank/DDBJ databases">
        <title>A high-quality genome assembly for Dillenia turbinata (Dilleniales).</title>
        <authorList>
            <person name="Chanderbali A."/>
        </authorList>
    </citation>
    <scope>NUCLEOTIDE SEQUENCE [LARGE SCALE GENOMIC DNA]</scope>
    <source>
        <strain evidence="15">LSX21</strain>
        <tissue evidence="15">Leaf</tissue>
    </source>
</reference>
<evidence type="ECO:0000256" key="10">
    <source>
        <dbReference type="ARBA" id="ARBA00023136"/>
    </source>
</evidence>
<keyword evidence="16" id="KW-1185">Reference proteome</keyword>
<dbReference type="GO" id="GO:0016020">
    <property type="term" value="C:membrane"/>
    <property type="evidence" value="ECO:0007669"/>
    <property type="project" value="UniProtKB-SubCell"/>
</dbReference>
<evidence type="ECO:0000256" key="4">
    <source>
        <dbReference type="ARBA" id="ARBA00022617"/>
    </source>
</evidence>
<organism evidence="15 16">
    <name type="scientific">Dillenia turbinata</name>
    <dbReference type="NCBI Taxonomy" id="194707"/>
    <lineage>
        <taxon>Eukaryota</taxon>
        <taxon>Viridiplantae</taxon>
        <taxon>Streptophyta</taxon>
        <taxon>Embryophyta</taxon>
        <taxon>Tracheophyta</taxon>
        <taxon>Spermatophyta</taxon>
        <taxon>Magnoliopsida</taxon>
        <taxon>eudicotyledons</taxon>
        <taxon>Gunneridae</taxon>
        <taxon>Pentapetalae</taxon>
        <taxon>Dilleniales</taxon>
        <taxon>Dilleniaceae</taxon>
        <taxon>Dillenia</taxon>
    </lineage>
</organism>
<keyword evidence="5 13" id="KW-0812">Transmembrane</keyword>
<dbReference type="GO" id="GO:0140571">
    <property type="term" value="F:transmembrane ascorbate ferrireductase activity"/>
    <property type="evidence" value="ECO:0007669"/>
    <property type="project" value="UniProtKB-EC"/>
</dbReference>
<feature type="domain" description="Cytochrome b561" evidence="14">
    <location>
        <begin position="18"/>
        <end position="217"/>
    </location>
</feature>
<feature type="transmembrane region" description="Helical" evidence="13">
    <location>
        <begin position="195"/>
        <end position="218"/>
    </location>
</feature>
<evidence type="ECO:0000256" key="2">
    <source>
        <dbReference type="ARBA" id="ARBA00004141"/>
    </source>
</evidence>
<evidence type="ECO:0000256" key="7">
    <source>
        <dbReference type="ARBA" id="ARBA00022982"/>
    </source>
</evidence>
<keyword evidence="6" id="KW-0479">Metal-binding</keyword>
<proteinExistence type="predicted"/>
<evidence type="ECO:0000256" key="5">
    <source>
        <dbReference type="ARBA" id="ARBA00022692"/>
    </source>
</evidence>
<dbReference type="PANTHER" id="PTHR10106">
    <property type="entry name" value="CYTOCHROME B561-RELATED"/>
    <property type="match status" value="1"/>
</dbReference>
<feature type="non-terminal residue" evidence="15">
    <location>
        <position position="227"/>
    </location>
</feature>
<evidence type="ECO:0000256" key="12">
    <source>
        <dbReference type="ARBA" id="ARBA00051575"/>
    </source>
</evidence>
<keyword evidence="7" id="KW-0249">Electron transport</keyword>
<dbReference type="AlphaFoldDB" id="A0AAN8Z5P9"/>
<dbReference type="InterPro" id="IPR043205">
    <property type="entry name" value="CYB561/CYBRD1-like"/>
</dbReference>
<evidence type="ECO:0000256" key="9">
    <source>
        <dbReference type="ARBA" id="ARBA00023004"/>
    </source>
</evidence>
<keyword evidence="3" id="KW-0813">Transport</keyword>
<dbReference type="Gene3D" id="1.20.120.1770">
    <property type="match status" value="1"/>
</dbReference>
<evidence type="ECO:0000259" key="14">
    <source>
        <dbReference type="PROSITE" id="PS50939"/>
    </source>
</evidence>
<dbReference type="SMART" id="SM00665">
    <property type="entry name" value="B561"/>
    <property type="match status" value="1"/>
</dbReference>
<dbReference type="PANTHER" id="PTHR10106:SF43">
    <property type="entry name" value="CYTOCHROME B561 FAMILY PROTEIN, EXPRESSED"/>
    <property type="match status" value="1"/>
</dbReference>
<feature type="transmembrane region" description="Helical" evidence="13">
    <location>
        <begin position="121"/>
        <end position="146"/>
    </location>
</feature>
<name>A0AAN8Z5P9_9MAGN</name>
<dbReference type="EMBL" id="JBAMMX010000019">
    <property type="protein sequence ID" value="KAK6921558.1"/>
    <property type="molecule type" value="Genomic_DNA"/>
</dbReference>
<sequence>MPSKSRAYQVSATPITIFAHLLFISVTILVLVWLLHFREGLAFSSTNKAKIFNLHVFFMAIGFILFTGEAIMAYKSVHGDMKAQKLVHLVLHLIALACGILGITAVFKFHSEMGYAHMYTLHSWLGMGTICLFGLQWLFGFFSFFFPGTEGPVRARLAPWHAFMGITIFLIGIAAALAGISQKFIFLGLKREEEAYIVNFTGILILLFGITVALTVILPQGYDIQLS</sequence>
<evidence type="ECO:0000313" key="16">
    <source>
        <dbReference type="Proteomes" id="UP001370490"/>
    </source>
</evidence>
<comment type="cofactor">
    <cofactor evidence="1">
        <name>heme b</name>
        <dbReference type="ChEBI" id="CHEBI:60344"/>
    </cofactor>
</comment>
<accession>A0AAN8Z5P9</accession>
<dbReference type="EC" id="7.2.1.3" evidence="11"/>
<evidence type="ECO:0000256" key="13">
    <source>
        <dbReference type="SAM" id="Phobius"/>
    </source>
</evidence>
<dbReference type="GO" id="GO:0046872">
    <property type="term" value="F:metal ion binding"/>
    <property type="evidence" value="ECO:0007669"/>
    <property type="project" value="UniProtKB-KW"/>
</dbReference>
<feature type="transmembrane region" description="Helical" evidence="13">
    <location>
        <begin position="12"/>
        <end position="34"/>
    </location>
</feature>
<protein>
    <recommendedName>
        <fullName evidence="11">ascorbate ferrireductase (transmembrane)</fullName>
        <ecNumber evidence="11">7.2.1.3</ecNumber>
    </recommendedName>
</protein>